<name>A0A514DD70_9VIRU</name>
<evidence type="ECO:0000313" key="1">
    <source>
        <dbReference type="EMBL" id="QDH91560.1"/>
    </source>
</evidence>
<proteinExistence type="predicted"/>
<gene>
    <name evidence="1" type="ORF">H1BulkLitter4169_000002</name>
</gene>
<protein>
    <submittedName>
        <fullName evidence="1">Uncharacterized protein</fullName>
    </submittedName>
</protein>
<dbReference type="EMBL" id="MN036318">
    <property type="protein sequence ID" value="QDH91560.1"/>
    <property type="molecule type" value="Genomic_RNA"/>
</dbReference>
<organism evidence="1">
    <name type="scientific">Leviviridae sp</name>
    <dbReference type="NCBI Taxonomy" id="2027243"/>
    <lineage>
        <taxon>Viruses</taxon>
        <taxon>Riboviria</taxon>
        <taxon>Orthornavirae</taxon>
        <taxon>Lenarviricota</taxon>
        <taxon>Leviviricetes</taxon>
        <taxon>Norzivirales</taxon>
        <taxon>Fiersviridae</taxon>
    </lineage>
</organism>
<sequence>MSFTDPLSVTIAAVTTPLPRVSVGDDRSEYQSADGLILLSASHDYGKRTRRVLRIDTSKLTSDPFKPAENVKVSMSNYMVFDTPPAGYPAAEALAVYAGFKALFTASSDAMIIKLLGGES</sequence>
<reference evidence="1" key="1">
    <citation type="submission" date="2019-05" db="EMBL/GenBank/DDBJ databases">
        <title>Metatranscriptomic reconstruction reveals RNA viruses with the potential to shape carbon cycling in soil.</title>
        <authorList>
            <person name="Starr E.P."/>
            <person name="Nuccio E."/>
            <person name="Pett-Ridge J."/>
            <person name="Banfield J.F."/>
            <person name="Firestone M.K."/>
        </authorList>
    </citation>
    <scope>NUCLEOTIDE SEQUENCE</scope>
    <source>
        <strain evidence="1">H1_Bulk_Litter_4_scaffold_169</strain>
    </source>
</reference>
<accession>A0A514DD70</accession>